<keyword evidence="4 7" id="KW-0812">Transmembrane</keyword>
<evidence type="ECO:0000259" key="9">
    <source>
        <dbReference type="Pfam" id="PF07715"/>
    </source>
</evidence>
<evidence type="ECO:0000256" key="6">
    <source>
        <dbReference type="ARBA" id="ARBA00023237"/>
    </source>
</evidence>
<keyword evidence="3 7" id="KW-1134">Transmembrane beta strand</keyword>
<dbReference type="Gene3D" id="2.170.130.10">
    <property type="entry name" value="TonB-dependent receptor, plug domain"/>
    <property type="match status" value="1"/>
</dbReference>
<evidence type="ECO:0000256" key="5">
    <source>
        <dbReference type="ARBA" id="ARBA00023136"/>
    </source>
</evidence>
<evidence type="ECO:0000256" key="8">
    <source>
        <dbReference type="SAM" id="SignalP"/>
    </source>
</evidence>
<keyword evidence="8" id="KW-0732">Signal</keyword>
<evidence type="ECO:0000256" key="4">
    <source>
        <dbReference type="ARBA" id="ARBA00022692"/>
    </source>
</evidence>
<dbReference type="RefSeq" id="WP_188616844.1">
    <property type="nucleotide sequence ID" value="NZ_BMLV01000002.1"/>
</dbReference>
<evidence type="ECO:0000313" key="11">
    <source>
        <dbReference type="Proteomes" id="UP000620064"/>
    </source>
</evidence>
<dbReference type="InterPro" id="IPR036942">
    <property type="entry name" value="Beta-barrel_TonB_sf"/>
</dbReference>
<name>A0ABQ2NGH5_9FLAO</name>
<reference evidence="11" key="1">
    <citation type="journal article" date="2019" name="Int. J. Syst. Evol. Microbiol.">
        <title>The Global Catalogue of Microorganisms (GCM) 10K type strain sequencing project: providing services to taxonomists for standard genome sequencing and annotation.</title>
        <authorList>
            <consortium name="The Broad Institute Genomics Platform"/>
            <consortium name="The Broad Institute Genome Sequencing Center for Infectious Disease"/>
            <person name="Wu L."/>
            <person name="Ma J."/>
        </authorList>
    </citation>
    <scope>NUCLEOTIDE SEQUENCE [LARGE SCALE GENOMIC DNA]</scope>
    <source>
        <strain evidence="11">CGMCC 1.7656</strain>
    </source>
</reference>
<dbReference type="EMBL" id="BMLV01000002">
    <property type="protein sequence ID" value="GGP02754.1"/>
    <property type="molecule type" value="Genomic_DNA"/>
</dbReference>
<comment type="subcellular location">
    <subcellularLocation>
        <location evidence="1 7">Cell outer membrane</location>
        <topology evidence="1 7">Multi-pass membrane protein</topology>
    </subcellularLocation>
</comment>
<organism evidence="10 11">
    <name type="scientific">Cloacibacterium rupense</name>
    <dbReference type="NCBI Taxonomy" id="517423"/>
    <lineage>
        <taxon>Bacteria</taxon>
        <taxon>Pseudomonadati</taxon>
        <taxon>Bacteroidota</taxon>
        <taxon>Flavobacteriia</taxon>
        <taxon>Flavobacteriales</taxon>
        <taxon>Weeksellaceae</taxon>
    </lineage>
</organism>
<gene>
    <name evidence="10" type="ORF">GCM10010992_08420</name>
</gene>
<evidence type="ECO:0000256" key="3">
    <source>
        <dbReference type="ARBA" id="ARBA00022452"/>
    </source>
</evidence>
<evidence type="ECO:0000313" key="10">
    <source>
        <dbReference type="EMBL" id="GGP02754.1"/>
    </source>
</evidence>
<dbReference type="SUPFAM" id="SSF56935">
    <property type="entry name" value="Porins"/>
    <property type="match status" value="1"/>
</dbReference>
<dbReference type="InterPro" id="IPR023996">
    <property type="entry name" value="TonB-dep_OMP_SusC/RagA"/>
</dbReference>
<feature type="signal peptide" evidence="8">
    <location>
        <begin position="1"/>
        <end position="22"/>
    </location>
</feature>
<dbReference type="InterPro" id="IPR037066">
    <property type="entry name" value="Plug_dom_sf"/>
</dbReference>
<dbReference type="Pfam" id="PF07715">
    <property type="entry name" value="Plug"/>
    <property type="match status" value="1"/>
</dbReference>
<keyword evidence="11" id="KW-1185">Reference proteome</keyword>
<dbReference type="NCBIfam" id="TIGR04056">
    <property type="entry name" value="OMP_RagA_SusC"/>
    <property type="match status" value="1"/>
</dbReference>
<dbReference type="InterPro" id="IPR039426">
    <property type="entry name" value="TonB-dep_rcpt-like"/>
</dbReference>
<dbReference type="PROSITE" id="PS52016">
    <property type="entry name" value="TONB_DEPENDENT_REC_3"/>
    <property type="match status" value="1"/>
</dbReference>
<keyword evidence="6 7" id="KW-0998">Cell outer membrane</keyword>
<evidence type="ECO:0000256" key="2">
    <source>
        <dbReference type="ARBA" id="ARBA00022448"/>
    </source>
</evidence>
<evidence type="ECO:0000256" key="1">
    <source>
        <dbReference type="ARBA" id="ARBA00004571"/>
    </source>
</evidence>
<feature type="chain" id="PRO_5045236624" evidence="8">
    <location>
        <begin position="23"/>
        <end position="957"/>
    </location>
</feature>
<evidence type="ECO:0000256" key="7">
    <source>
        <dbReference type="PROSITE-ProRule" id="PRU01360"/>
    </source>
</evidence>
<dbReference type="NCBIfam" id="TIGR04057">
    <property type="entry name" value="SusC_RagA_signa"/>
    <property type="match status" value="1"/>
</dbReference>
<feature type="domain" description="TonB-dependent receptor plug" evidence="9">
    <location>
        <begin position="49"/>
        <end position="176"/>
    </location>
</feature>
<dbReference type="Gene3D" id="2.40.170.20">
    <property type="entry name" value="TonB-dependent receptor, beta-barrel domain"/>
    <property type="match status" value="1"/>
</dbReference>
<keyword evidence="2 7" id="KW-0813">Transport</keyword>
<dbReference type="Proteomes" id="UP000620064">
    <property type="component" value="Unassembled WGS sequence"/>
</dbReference>
<comment type="similarity">
    <text evidence="7">Belongs to the TonB-dependent receptor family.</text>
</comment>
<protein>
    <submittedName>
        <fullName evidence="10">SusC/RagA family TonB-linked outer membrane protein</fullName>
    </submittedName>
</protein>
<comment type="caution">
    <text evidence="10">The sequence shown here is derived from an EMBL/GenBank/DDBJ whole genome shotgun (WGS) entry which is preliminary data.</text>
</comment>
<proteinExistence type="inferred from homology"/>
<dbReference type="InterPro" id="IPR012910">
    <property type="entry name" value="Plug_dom"/>
</dbReference>
<sequence>MKKLTNAVLIVVLSSSFALVKAQEEKRDSLKTKEIQGVVVTALGIKKEKRALTYSTQEIGGDALVKVKDANPMNSLSGRVAGVNISRSSSGIGGSVKVTLRGQSSSRNNQPLYVIDGVPITNSTPSQPGSIFGDEGGSRDGGDVLSLINPDDIENINVLRGAASAALYGSQGANGVILITTKKGKSGKVSLNFNSNITAESAAYYPKLQYEYLATNPGQGGTSWGAKGSTEDYAKKFFKTGLTSINSVSLSASNNIFSSYLSYANTSSNGVIPTSRMNQNNFTFRETVNLFGDKLKVDASVNVSEQRFHNRPGNGLYLSPLVGLYAFPRGENYDDYTTNFERLNTQNYIKEQNIFNNAAFTSDIEQNPYWLLNRAATDENNKRAYMKGSISYVATDWLTFQARASYDYVNRNYKRRLYAGTTPVLAHKFGRYISENSVDTQWYTDIIATANKSFGKFDVSAVLGASRNDFKLGDLTFADSGFDKPGQGLKIPNYFVLGNFVGTEGIGNSIGTDKETKSVFGSAQFGFDKAIYLDVSARNDWSSALSESFFYPSVGLSTILNKYIDFGDTVKFLKLRGAYAQVGNDIPSFIQGNLSSTYGKLTGGVIQEPAVSSYPGIALKPELKKSWEAGLEARLFNNRVNFDFTYYLSNTTNQYFEINAGSNIYGVQRWAVNGGDIESKGIEASLNVIPFKDDNFEWSSTINFGTNKSYVKSLSDFLRQADGTVTATLTPLDNSFQYILKEGSRFGTIMVKQLAKDANGLAIFDNSSGTPTPVSLGMQEAGTPFPDWNAGWVNTFNYKNFTLNVVIDGKMGGKAVSTTQAMLDQAGVSQATADARNTNNGQILVSDGKGNNYNISAKEYYNAVGGRDGYTSEYVYDLSNFRLAEFSLGYNFIPKNSFIQKANISIVGRNLFFIYKKDKNIPFDPNVVSSTGEAFQGIEVFSQPSTRSIGVNLSVNF</sequence>
<dbReference type="InterPro" id="IPR023997">
    <property type="entry name" value="TonB-dep_OMP_SusC/RagA_CS"/>
</dbReference>
<keyword evidence="5 7" id="KW-0472">Membrane</keyword>
<accession>A0ABQ2NGH5</accession>